<dbReference type="RefSeq" id="WP_228849832.1">
    <property type="nucleotide sequence ID" value="NZ_JADCKQ010000014.1"/>
</dbReference>
<dbReference type="GO" id="GO:0030288">
    <property type="term" value="C:outer membrane-bounded periplasmic space"/>
    <property type="evidence" value="ECO:0007669"/>
    <property type="project" value="UniProtKB-ARBA"/>
</dbReference>
<dbReference type="PANTHER" id="PTHR30290:SF10">
    <property type="entry name" value="PERIPLASMIC OLIGOPEPTIDE-BINDING PROTEIN-RELATED"/>
    <property type="match status" value="1"/>
</dbReference>
<dbReference type="Proteomes" id="UP000640583">
    <property type="component" value="Unassembled WGS sequence"/>
</dbReference>
<dbReference type="Gene3D" id="3.40.190.10">
    <property type="entry name" value="Periplasmic binding protein-like II"/>
    <property type="match status" value="1"/>
</dbReference>
<evidence type="ECO:0000256" key="2">
    <source>
        <dbReference type="ARBA" id="ARBA00005695"/>
    </source>
</evidence>
<dbReference type="InterPro" id="IPR006311">
    <property type="entry name" value="TAT_signal"/>
</dbReference>
<keyword evidence="8" id="KW-1185">Reference proteome</keyword>
<proteinExistence type="inferred from homology"/>
<comment type="subcellular location">
    <subcellularLocation>
        <location evidence="1">Periplasm</location>
    </subcellularLocation>
</comment>
<organism evidence="7 8">
    <name type="scientific">Halocynthiibacter styelae</name>
    <dbReference type="NCBI Taxonomy" id="2761955"/>
    <lineage>
        <taxon>Bacteria</taxon>
        <taxon>Pseudomonadati</taxon>
        <taxon>Pseudomonadota</taxon>
        <taxon>Alphaproteobacteria</taxon>
        <taxon>Rhodobacterales</taxon>
        <taxon>Paracoccaceae</taxon>
        <taxon>Halocynthiibacter</taxon>
    </lineage>
</organism>
<keyword evidence="3" id="KW-0813">Transport</keyword>
<dbReference type="CDD" id="cd08503">
    <property type="entry name" value="PBP2_NikA_DppA_OppA_like_17"/>
    <property type="match status" value="1"/>
</dbReference>
<comment type="caution">
    <text evidence="7">The sequence shown here is derived from an EMBL/GenBank/DDBJ whole genome shotgun (WGS) entry which is preliminary data.</text>
</comment>
<dbReference type="PROSITE" id="PS51318">
    <property type="entry name" value="TAT"/>
    <property type="match status" value="1"/>
</dbReference>
<evidence type="ECO:0000313" key="8">
    <source>
        <dbReference type="Proteomes" id="UP000640583"/>
    </source>
</evidence>
<accession>A0A8J7LL28</accession>
<evidence type="ECO:0000256" key="3">
    <source>
        <dbReference type="ARBA" id="ARBA00022448"/>
    </source>
</evidence>
<dbReference type="Pfam" id="PF00496">
    <property type="entry name" value="SBP_bac_5"/>
    <property type="match status" value="1"/>
</dbReference>
<name>A0A8J7LL28_9RHOB</name>
<dbReference type="Gene3D" id="3.10.105.10">
    <property type="entry name" value="Dipeptide-binding Protein, Domain 3"/>
    <property type="match status" value="1"/>
</dbReference>
<dbReference type="InterPro" id="IPR030678">
    <property type="entry name" value="Peptide/Ni-bd"/>
</dbReference>
<comment type="similarity">
    <text evidence="2">Belongs to the bacterial solute-binding protein 5 family.</text>
</comment>
<feature type="domain" description="Solute-binding protein family 5" evidence="6">
    <location>
        <begin position="91"/>
        <end position="440"/>
    </location>
</feature>
<dbReference type="AlphaFoldDB" id="A0A8J7LL28"/>
<evidence type="ECO:0000256" key="1">
    <source>
        <dbReference type="ARBA" id="ARBA00004418"/>
    </source>
</evidence>
<dbReference type="GO" id="GO:1904680">
    <property type="term" value="F:peptide transmembrane transporter activity"/>
    <property type="evidence" value="ECO:0007669"/>
    <property type="project" value="TreeGrafter"/>
</dbReference>
<keyword evidence="4" id="KW-0732">Signal</keyword>
<dbReference type="GO" id="GO:0015833">
    <property type="term" value="P:peptide transport"/>
    <property type="evidence" value="ECO:0007669"/>
    <property type="project" value="TreeGrafter"/>
</dbReference>
<protein>
    <submittedName>
        <fullName evidence="7">ABC transporter substrate-binding protein</fullName>
    </submittedName>
</protein>
<dbReference type="EMBL" id="JADCKQ010000014">
    <property type="protein sequence ID" value="MBI1495110.1"/>
    <property type="molecule type" value="Genomic_DNA"/>
</dbReference>
<dbReference type="InterPro" id="IPR000914">
    <property type="entry name" value="SBP_5_dom"/>
</dbReference>
<reference evidence="7" key="1">
    <citation type="submission" date="2020-10" db="EMBL/GenBank/DDBJ databases">
        <title>Paenihalocynthiibacter styelae gen. nov., sp. nov., isolated from stalked sea squirt Styela clava.</title>
        <authorList>
            <person name="Kim Y.-O."/>
            <person name="Yoon J.-H."/>
        </authorList>
    </citation>
    <scope>NUCLEOTIDE SEQUENCE</scope>
    <source>
        <strain evidence="7">MYP1-1</strain>
    </source>
</reference>
<keyword evidence="5" id="KW-0175">Coiled coil</keyword>
<sequence>MTIHKKPNGGISRRGFVSTALATGLIVPASFSMTGAARADEPKRGGSFRIAFGSGSTTDTLDPATYEGTINTATAYLYGNNLVEVDASGNLQPELAESYASDDATTWVFNLRAGVEFHNGQTLTPADVIATIDHHRGEGSTSAVNGLVSQIKEMRAEGNSVVFVLEGANADFPFILSDYHLIILPSKDGALIDPQGGIGTGGYVVEVFEPGVRTKGRRFENYFKSDRAHFDEVEFLTVIDPTARQNALLSGDVQAIDRVDPKTVSLLGRAPNVNILEKTSSLHYTVPMRVDAAPFDNYDLRMALKLAVKRQELVDKILLGHGSLGNDHPISSSARYYNADLEQREFDADKARYHYEKSGHSGPIQLSSSDAAFAGAVDAAQLIKASAEQAGINIEVVREPTDGYWSNVWNKKPWSFSYWSGRPTEDWMFASAYTNDTEWNETAWRAGEAADRFNAVVLEARSELDDAKRRMLYAEAQTLVNDDGGSLVPMFANHIMGVATNVAHGDIAANWEMDGAKAHERWWFA</sequence>
<evidence type="ECO:0000313" key="7">
    <source>
        <dbReference type="EMBL" id="MBI1495110.1"/>
    </source>
</evidence>
<dbReference type="PIRSF" id="PIRSF002741">
    <property type="entry name" value="MppA"/>
    <property type="match status" value="1"/>
</dbReference>
<gene>
    <name evidence="7" type="ORF">H1D41_15810</name>
</gene>
<evidence type="ECO:0000256" key="5">
    <source>
        <dbReference type="SAM" id="Coils"/>
    </source>
</evidence>
<evidence type="ECO:0000256" key="4">
    <source>
        <dbReference type="ARBA" id="ARBA00022729"/>
    </source>
</evidence>
<evidence type="ECO:0000259" key="6">
    <source>
        <dbReference type="Pfam" id="PF00496"/>
    </source>
</evidence>
<dbReference type="GO" id="GO:0043190">
    <property type="term" value="C:ATP-binding cassette (ABC) transporter complex"/>
    <property type="evidence" value="ECO:0007669"/>
    <property type="project" value="InterPro"/>
</dbReference>
<dbReference type="InterPro" id="IPR039424">
    <property type="entry name" value="SBP_5"/>
</dbReference>
<feature type="coiled-coil region" evidence="5">
    <location>
        <begin position="450"/>
        <end position="477"/>
    </location>
</feature>
<dbReference type="SUPFAM" id="SSF53850">
    <property type="entry name" value="Periplasmic binding protein-like II"/>
    <property type="match status" value="1"/>
</dbReference>
<dbReference type="PANTHER" id="PTHR30290">
    <property type="entry name" value="PERIPLASMIC BINDING COMPONENT OF ABC TRANSPORTER"/>
    <property type="match status" value="1"/>
</dbReference>